<organism evidence="3 4">
    <name type="scientific">Daphnia galeata</name>
    <dbReference type="NCBI Taxonomy" id="27404"/>
    <lineage>
        <taxon>Eukaryota</taxon>
        <taxon>Metazoa</taxon>
        <taxon>Ecdysozoa</taxon>
        <taxon>Arthropoda</taxon>
        <taxon>Crustacea</taxon>
        <taxon>Branchiopoda</taxon>
        <taxon>Diplostraca</taxon>
        <taxon>Cladocera</taxon>
        <taxon>Anomopoda</taxon>
        <taxon>Daphniidae</taxon>
        <taxon>Daphnia</taxon>
    </lineage>
</organism>
<proteinExistence type="predicted"/>
<evidence type="ECO:0000313" key="4">
    <source>
        <dbReference type="Proteomes" id="UP000789390"/>
    </source>
</evidence>
<comment type="caution">
    <text evidence="3">The sequence shown here is derived from an EMBL/GenBank/DDBJ whole genome shotgun (WGS) entry which is preliminary data.</text>
</comment>
<evidence type="ECO:0000313" key="3">
    <source>
        <dbReference type="EMBL" id="CAH0113403.1"/>
    </source>
</evidence>
<name>A0A8J2WCS4_9CRUS</name>
<sequence length="360" mass="40350">MIEDKQVIENIHTAYIDKRKPQAEPAVTNSYRSNSKGGKSQPEGSKMLSNKNIYVASKTSVQDNLLYSSATNQSKRDYNKENSDDDLGVTPISPEPETDLSRHSPESSNSSDFENNELMQRIKENQALIEEESQDMNENGYTQRDFVSKETFEEAKKDLLETIRGLKKEISDSELNFEHERDQFNKELSKRDVIIAERDNEILVLKQSNPNVIVQDLKEGLICLKSIIETAASLPSRTVRVSTISESPSSNQLTKLDEDCDTMISKDVLKTAIFYGKCGTESKFLAKMEPPKPALPADPVLAITNAVVNFWFNFDKAQLPRASVRAAISTKLLHEHTAKLKSEIDDEAGIAEDGNDQDAE</sequence>
<dbReference type="Proteomes" id="UP000789390">
    <property type="component" value="Unassembled WGS sequence"/>
</dbReference>
<dbReference type="AlphaFoldDB" id="A0A8J2WCS4"/>
<feature type="region of interest" description="Disordered" evidence="2">
    <location>
        <begin position="1"/>
        <end position="51"/>
    </location>
</feature>
<reference evidence="3" key="1">
    <citation type="submission" date="2021-11" db="EMBL/GenBank/DDBJ databases">
        <authorList>
            <person name="Schell T."/>
        </authorList>
    </citation>
    <scope>NUCLEOTIDE SEQUENCE</scope>
    <source>
        <strain evidence="3">M5</strain>
    </source>
</reference>
<dbReference type="EMBL" id="CAKKLH010000339">
    <property type="protein sequence ID" value="CAH0113403.1"/>
    <property type="molecule type" value="Genomic_DNA"/>
</dbReference>
<evidence type="ECO:0008006" key="5">
    <source>
        <dbReference type="Google" id="ProtNLM"/>
    </source>
</evidence>
<gene>
    <name evidence="3" type="ORF">DGAL_LOCUS17299</name>
</gene>
<protein>
    <recommendedName>
        <fullName evidence="5">BEN domain-containing protein</fullName>
    </recommendedName>
</protein>
<accession>A0A8J2WCS4</accession>
<dbReference type="Gene3D" id="1.10.10.2590">
    <property type="entry name" value="BEN domain"/>
    <property type="match status" value="1"/>
</dbReference>
<evidence type="ECO:0000256" key="1">
    <source>
        <dbReference type="SAM" id="Coils"/>
    </source>
</evidence>
<feature type="region of interest" description="Disordered" evidence="2">
    <location>
        <begin position="70"/>
        <end position="115"/>
    </location>
</feature>
<keyword evidence="1" id="KW-0175">Coiled coil</keyword>
<evidence type="ECO:0000256" key="2">
    <source>
        <dbReference type="SAM" id="MobiDB-lite"/>
    </source>
</evidence>
<keyword evidence="4" id="KW-1185">Reference proteome</keyword>
<dbReference type="OrthoDB" id="6382316at2759"/>
<feature type="compositionally biased region" description="Polar residues" evidence="2">
    <location>
        <begin position="27"/>
        <end position="38"/>
    </location>
</feature>
<feature type="compositionally biased region" description="Low complexity" evidence="2">
    <location>
        <begin position="106"/>
        <end position="115"/>
    </location>
</feature>
<feature type="coiled-coil region" evidence="1">
    <location>
        <begin position="115"/>
        <end position="176"/>
    </location>
</feature>